<protein>
    <recommendedName>
        <fullName evidence="3">Cupin domain-containing protein</fullName>
    </recommendedName>
</protein>
<organism evidence="1 2">
    <name type="scientific">Thermus arciformis</name>
    <dbReference type="NCBI Taxonomy" id="482827"/>
    <lineage>
        <taxon>Bacteria</taxon>
        <taxon>Thermotogati</taxon>
        <taxon>Deinococcota</taxon>
        <taxon>Deinococci</taxon>
        <taxon>Thermales</taxon>
        <taxon>Thermaceae</taxon>
        <taxon>Thermus</taxon>
    </lineage>
</organism>
<dbReference type="EMBL" id="FNBC01000010">
    <property type="protein sequence ID" value="SDE78331.1"/>
    <property type="molecule type" value="Genomic_DNA"/>
</dbReference>
<sequence>MESFKLHLLRLAREGRVEVPGLPLRAYTLRAGEERAQGAFYLLLEGELVIDLPEGRYLHLRRGEGAWVKEPHRLLPVERAVLLELPA</sequence>
<dbReference type="OrthoDB" id="26263at2"/>
<accession>A0A1G7FQX6</accession>
<gene>
    <name evidence="1" type="ORF">SAMN04488243_11034</name>
</gene>
<dbReference type="AlphaFoldDB" id="A0A1G7FQX6"/>
<name>A0A1G7FQX6_9DEIN</name>
<dbReference type="RefSeq" id="WP_143004337.1">
    <property type="nucleotide sequence ID" value="NZ_FNBC01000010.1"/>
</dbReference>
<reference evidence="2" key="1">
    <citation type="submission" date="2016-10" db="EMBL/GenBank/DDBJ databases">
        <authorList>
            <person name="Varghese N."/>
            <person name="Submissions S."/>
        </authorList>
    </citation>
    <scope>NUCLEOTIDE SEQUENCE [LARGE SCALE GENOMIC DNA]</scope>
    <source>
        <strain evidence="2">CGMCC 1.6992</strain>
    </source>
</reference>
<proteinExistence type="predicted"/>
<keyword evidence="2" id="KW-1185">Reference proteome</keyword>
<evidence type="ECO:0000313" key="2">
    <source>
        <dbReference type="Proteomes" id="UP000199446"/>
    </source>
</evidence>
<evidence type="ECO:0008006" key="3">
    <source>
        <dbReference type="Google" id="ProtNLM"/>
    </source>
</evidence>
<evidence type="ECO:0000313" key="1">
    <source>
        <dbReference type="EMBL" id="SDE78331.1"/>
    </source>
</evidence>
<dbReference type="Proteomes" id="UP000199446">
    <property type="component" value="Unassembled WGS sequence"/>
</dbReference>